<dbReference type="GO" id="GO:0051301">
    <property type="term" value="P:cell division"/>
    <property type="evidence" value="ECO:0007669"/>
    <property type="project" value="UniProtKB-KW"/>
</dbReference>
<dbReference type="InterPro" id="IPR011601">
    <property type="entry name" value="MurB_C"/>
</dbReference>
<dbReference type="GO" id="GO:0071949">
    <property type="term" value="F:FAD binding"/>
    <property type="evidence" value="ECO:0007669"/>
    <property type="project" value="InterPro"/>
</dbReference>
<comment type="similarity">
    <text evidence="5 17">Belongs to the MurB family.</text>
</comment>
<name>A0A6V8NND7_9ACTN</name>
<evidence type="ECO:0000256" key="12">
    <source>
        <dbReference type="ARBA" id="ARBA00022984"/>
    </source>
</evidence>
<comment type="function">
    <text evidence="2 17">Cell wall formation.</text>
</comment>
<keyword evidence="10 17" id="KW-0521">NADP</keyword>
<keyword evidence="11 17" id="KW-0133">Cell shape</keyword>
<keyword evidence="14 17" id="KW-0131">Cell cycle</keyword>
<dbReference type="GO" id="GO:0008360">
    <property type="term" value="P:regulation of cell shape"/>
    <property type="evidence" value="ECO:0007669"/>
    <property type="project" value="UniProtKB-KW"/>
</dbReference>
<accession>A0A6V8NND7</accession>
<dbReference type="EMBL" id="BLRV01000002">
    <property type="protein sequence ID" value="GFP20810.1"/>
    <property type="molecule type" value="Genomic_DNA"/>
</dbReference>
<evidence type="ECO:0000313" key="19">
    <source>
        <dbReference type="EMBL" id="GFP20810.1"/>
    </source>
</evidence>
<dbReference type="InterPro" id="IPR016167">
    <property type="entry name" value="FAD-bd_PCMH_sub1"/>
</dbReference>
<dbReference type="InterPro" id="IPR006094">
    <property type="entry name" value="Oxid_FAD_bind_N"/>
</dbReference>
<dbReference type="Pfam" id="PF02873">
    <property type="entry name" value="MurB_C"/>
    <property type="match status" value="1"/>
</dbReference>
<evidence type="ECO:0000256" key="8">
    <source>
        <dbReference type="ARBA" id="ARBA00022630"/>
    </source>
</evidence>
<dbReference type="HAMAP" id="MF_00037">
    <property type="entry name" value="MurB"/>
    <property type="match status" value="1"/>
</dbReference>
<dbReference type="InterPro" id="IPR016166">
    <property type="entry name" value="FAD-bd_PCMH"/>
</dbReference>
<evidence type="ECO:0000259" key="18">
    <source>
        <dbReference type="PROSITE" id="PS51387"/>
    </source>
</evidence>
<dbReference type="PROSITE" id="PS51387">
    <property type="entry name" value="FAD_PCMH"/>
    <property type="match status" value="1"/>
</dbReference>
<evidence type="ECO:0000256" key="13">
    <source>
        <dbReference type="ARBA" id="ARBA00023002"/>
    </source>
</evidence>
<dbReference type="GO" id="GO:0009252">
    <property type="term" value="P:peptidoglycan biosynthetic process"/>
    <property type="evidence" value="ECO:0007669"/>
    <property type="project" value="UniProtKB-UniRule"/>
</dbReference>
<dbReference type="Gene3D" id="3.90.78.10">
    <property type="entry name" value="UDP-N-acetylenolpyruvoylglucosamine reductase, C-terminal domain"/>
    <property type="match status" value="1"/>
</dbReference>
<comment type="subcellular location">
    <subcellularLocation>
        <location evidence="3 17">Cytoplasm</location>
    </subcellularLocation>
</comment>
<proteinExistence type="inferred from homology"/>
<evidence type="ECO:0000256" key="2">
    <source>
        <dbReference type="ARBA" id="ARBA00003921"/>
    </source>
</evidence>
<evidence type="ECO:0000256" key="1">
    <source>
        <dbReference type="ARBA" id="ARBA00001974"/>
    </source>
</evidence>
<dbReference type="SUPFAM" id="SSF56194">
    <property type="entry name" value="Uridine diphospho-N-Acetylenolpyruvylglucosamine reductase, MurB, C-terminal domain"/>
    <property type="match status" value="1"/>
</dbReference>
<dbReference type="EC" id="1.3.1.98" evidence="17"/>
<comment type="caution">
    <text evidence="19">The sequence shown here is derived from an EMBL/GenBank/DDBJ whole genome shotgun (WGS) entry which is preliminary data.</text>
</comment>
<dbReference type="PANTHER" id="PTHR21071:SF4">
    <property type="entry name" value="UDP-N-ACETYLENOLPYRUVOYLGLUCOSAMINE REDUCTASE"/>
    <property type="match status" value="1"/>
</dbReference>
<organism evidence="19 20">
    <name type="scientific">Candidatus Hakubella thermalkaliphila</name>
    <dbReference type="NCBI Taxonomy" id="2754717"/>
    <lineage>
        <taxon>Bacteria</taxon>
        <taxon>Bacillati</taxon>
        <taxon>Actinomycetota</taxon>
        <taxon>Actinomycetota incertae sedis</taxon>
        <taxon>Candidatus Hakubellales</taxon>
        <taxon>Candidatus Hakubellaceae</taxon>
        <taxon>Candidatus Hakubella</taxon>
    </lineage>
</organism>
<dbReference type="PANTHER" id="PTHR21071">
    <property type="entry name" value="UDP-N-ACETYLENOLPYRUVOYLGLUCOSAMINE REDUCTASE"/>
    <property type="match status" value="1"/>
</dbReference>
<evidence type="ECO:0000256" key="17">
    <source>
        <dbReference type="HAMAP-Rule" id="MF_00037"/>
    </source>
</evidence>
<keyword evidence="13 17" id="KW-0560">Oxidoreductase</keyword>
<evidence type="ECO:0000256" key="11">
    <source>
        <dbReference type="ARBA" id="ARBA00022960"/>
    </source>
</evidence>
<evidence type="ECO:0000256" key="3">
    <source>
        <dbReference type="ARBA" id="ARBA00004496"/>
    </source>
</evidence>
<dbReference type="NCBIfam" id="NF010480">
    <property type="entry name" value="PRK13905.1"/>
    <property type="match status" value="1"/>
</dbReference>
<dbReference type="Pfam" id="PF01565">
    <property type="entry name" value="FAD_binding_4"/>
    <property type="match status" value="1"/>
</dbReference>
<dbReference type="InterPro" id="IPR036318">
    <property type="entry name" value="FAD-bd_PCMH-like_sf"/>
</dbReference>
<feature type="active site" description="Proton donor" evidence="17">
    <location>
        <position position="229"/>
    </location>
</feature>
<dbReference type="GO" id="GO:0008762">
    <property type="term" value="F:UDP-N-acetylmuramate dehydrogenase activity"/>
    <property type="evidence" value="ECO:0007669"/>
    <property type="project" value="UniProtKB-UniRule"/>
</dbReference>
<keyword evidence="8 17" id="KW-0285">Flavoprotein</keyword>
<dbReference type="SUPFAM" id="SSF56176">
    <property type="entry name" value="FAD-binding/transporter-associated domain-like"/>
    <property type="match status" value="1"/>
</dbReference>
<dbReference type="Gene3D" id="3.30.43.10">
    <property type="entry name" value="Uridine Diphospho-n-acetylenolpyruvylglucosamine Reductase, domain 2"/>
    <property type="match status" value="1"/>
</dbReference>
<evidence type="ECO:0000256" key="9">
    <source>
        <dbReference type="ARBA" id="ARBA00022827"/>
    </source>
</evidence>
<keyword evidence="12 17" id="KW-0573">Peptidoglycan synthesis</keyword>
<protein>
    <recommendedName>
        <fullName evidence="17">UDP-N-acetylenolpyruvoylglucosamine reductase</fullName>
        <ecNumber evidence="17">1.3.1.98</ecNumber>
    </recommendedName>
    <alternativeName>
        <fullName evidence="17">UDP-N-acetylmuramate dehydrogenase</fullName>
    </alternativeName>
</protein>
<dbReference type="Proteomes" id="UP000580051">
    <property type="component" value="Unassembled WGS sequence"/>
</dbReference>
<gene>
    <name evidence="17" type="primary">murB</name>
    <name evidence="19" type="ORF">HKBW3S06_00037</name>
</gene>
<dbReference type="UniPathway" id="UPA00219"/>
<comment type="pathway">
    <text evidence="4 17">Cell wall biogenesis; peptidoglycan biosynthesis.</text>
</comment>
<dbReference type="GO" id="GO:0005829">
    <property type="term" value="C:cytosol"/>
    <property type="evidence" value="ECO:0007669"/>
    <property type="project" value="TreeGrafter"/>
</dbReference>
<evidence type="ECO:0000256" key="10">
    <source>
        <dbReference type="ARBA" id="ARBA00022857"/>
    </source>
</evidence>
<dbReference type="InterPro" id="IPR016169">
    <property type="entry name" value="FAD-bd_PCMH_sub2"/>
</dbReference>
<reference evidence="19 20" key="1">
    <citation type="journal article" date="2020" name="Front. Microbiol.">
        <title>Single-cell genomics of novel Actinobacteria with the Wood-Ljungdahl pathway discovered in a serpentinizing system.</title>
        <authorList>
            <person name="Merino N."/>
            <person name="Kawai M."/>
            <person name="Boyd E.S."/>
            <person name="Colman D.R."/>
            <person name="McGlynn S.E."/>
            <person name="Nealson K.H."/>
            <person name="Kurokawa K."/>
            <person name="Hongoh Y."/>
        </authorList>
    </citation>
    <scope>NUCLEOTIDE SEQUENCE [LARGE SCALE GENOMIC DNA]</scope>
    <source>
        <strain evidence="19 20">S06</strain>
    </source>
</reference>
<evidence type="ECO:0000256" key="14">
    <source>
        <dbReference type="ARBA" id="ARBA00023306"/>
    </source>
</evidence>
<comment type="cofactor">
    <cofactor evidence="1 17">
        <name>FAD</name>
        <dbReference type="ChEBI" id="CHEBI:57692"/>
    </cofactor>
</comment>
<dbReference type="RefSeq" id="WP_176225959.1">
    <property type="nucleotide sequence ID" value="NZ_BLRV01000002.1"/>
</dbReference>
<evidence type="ECO:0000256" key="16">
    <source>
        <dbReference type="ARBA" id="ARBA00048914"/>
    </source>
</evidence>
<evidence type="ECO:0000256" key="6">
    <source>
        <dbReference type="ARBA" id="ARBA00022490"/>
    </source>
</evidence>
<feature type="active site" evidence="17">
    <location>
        <position position="299"/>
    </location>
</feature>
<keyword evidence="6 17" id="KW-0963">Cytoplasm</keyword>
<evidence type="ECO:0000256" key="7">
    <source>
        <dbReference type="ARBA" id="ARBA00022618"/>
    </source>
</evidence>
<feature type="active site" evidence="17">
    <location>
        <position position="180"/>
    </location>
</feature>
<dbReference type="GO" id="GO:0071555">
    <property type="term" value="P:cell wall organization"/>
    <property type="evidence" value="ECO:0007669"/>
    <property type="project" value="UniProtKB-KW"/>
</dbReference>
<keyword evidence="15 17" id="KW-0961">Cell wall biogenesis/degradation</keyword>
<evidence type="ECO:0000256" key="15">
    <source>
        <dbReference type="ARBA" id="ARBA00023316"/>
    </source>
</evidence>
<dbReference type="AlphaFoldDB" id="A0A6V8NND7"/>
<evidence type="ECO:0000256" key="5">
    <source>
        <dbReference type="ARBA" id="ARBA00010485"/>
    </source>
</evidence>
<keyword evidence="9 17" id="KW-0274">FAD</keyword>
<dbReference type="Gene3D" id="3.30.465.10">
    <property type="match status" value="1"/>
</dbReference>
<dbReference type="InterPro" id="IPR003170">
    <property type="entry name" value="MurB"/>
</dbReference>
<dbReference type="NCBIfam" id="TIGR00179">
    <property type="entry name" value="murB"/>
    <property type="match status" value="1"/>
</dbReference>
<feature type="domain" description="FAD-binding PCMH-type" evidence="18">
    <location>
        <begin position="36"/>
        <end position="200"/>
    </location>
</feature>
<evidence type="ECO:0000256" key="4">
    <source>
        <dbReference type="ARBA" id="ARBA00004752"/>
    </source>
</evidence>
<dbReference type="InterPro" id="IPR036635">
    <property type="entry name" value="MurB_C_sf"/>
</dbReference>
<comment type="catalytic activity">
    <reaction evidence="16 17">
        <text>UDP-N-acetyl-alpha-D-muramate + NADP(+) = UDP-N-acetyl-3-O-(1-carboxyvinyl)-alpha-D-glucosamine + NADPH + H(+)</text>
        <dbReference type="Rhea" id="RHEA:12248"/>
        <dbReference type="ChEBI" id="CHEBI:15378"/>
        <dbReference type="ChEBI" id="CHEBI:57783"/>
        <dbReference type="ChEBI" id="CHEBI:58349"/>
        <dbReference type="ChEBI" id="CHEBI:68483"/>
        <dbReference type="ChEBI" id="CHEBI:70757"/>
        <dbReference type="EC" id="1.3.1.98"/>
    </reaction>
</comment>
<evidence type="ECO:0000313" key="20">
    <source>
        <dbReference type="Proteomes" id="UP000580051"/>
    </source>
</evidence>
<sequence>MFSPGLKLRIRQELIAAQIDSFMENEPLAGHTSLGVGGPADFVVTVRSQEELLSLLEIGKTFGVRPFVLGCGTNLLFSSRGYRGLIVKLGGHFTRIAINDSLVAAGAGASLPRVARMASAKSLAGLSFAAGIPGTVGGAIKNNAGAFGREMAQVVQEVEMCSLKGEMRTFSAKDLHFGYRFCRLPMEGIICKAILKLESGEKEDILRKMEEYRRIRREKQPIGKRTAGSVFRNPPQGSAAQYIEQAGCKGLAIGGARISPQHANFIENFANATSDDIEILIEEVQKKVREIHGLDLDLEMEIVACKKD</sequence>
<keyword evidence="7 17" id="KW-0132">Cell division</keyword>